<dbReference type="Proteomes" id="UP000054166">
    <property type="component" value="Unassembled WGS sequence"/>
</dbReference>
<evidence type="ECO:0000313" key="2">
    <source>
        <dbReference type="Proteomes" id="UP000054166"/>
    </source>
</evidence>
<proteinExistence type="predicted"/>
<organism evidence="1 2">
    <name type="scientific">Piloderma croceum (strain F 1598)</name>
    <dbReference type="NCBI Taxonomy" id="765440"/>
    <lineage>
        <taxon>Eukaryota</taxon>
        <taxon>Fungi</taxon>
        <taxon>Dikarya</taxon>
        <taxon>Basidiomycota</taxon>
        <taxon>Agaricomycotina</taxon>
        <taxon>Agaricomycetes</taxon>
        <taxon>Agaricomycetidae</taxon>
        <taxon>Atheliales</taxon>
        <taxon>Atheliaceae</taxon>
        <taxon>Piloderma</taxon>
    </lineage>
</organism>
<dbReference type="HOGENOM" id="CLU_2360491_0_0_1"/>
<dbReference type="EMBL" id="KN833020">
    <property type="protein sequence ID" value="KIM77980.1"/>
    <property type="molecule type" value="Genomic_DNA"/>
</dbReference>
<keyword evidence="2" id="KW-1185">Reference proteome</keyword>
<name>A0A0C3EZK7_PILCF</name>
<accession>A0A0C3EZK7</accession>
<evidence type="ECO:0000313" key="1">
    <source>
        <dbReference type="EMBL" id="KIM77980.1"/>
    </source>
</evidence>
<dbReference type="AlphaFoldDB" id="A0A0C3EZK7"/>
<reference evidence="2" key="2">
    <citation type="submission" date="2015-01" db="EMBL/GenBank/DDBJ databases">
        <title>Evolutionary Origins and Diversification of the Mycorrhizal Mutualists.</title>
        <authorList>
            <consortium name="DOE Joint Genome Institute"/>
            <consortium name="Mycorrhizal Genomics Consortium"/>
            <person name="Kohler A."/>
            <person name="Kuo A."/>
            <person name="Nagy L.G."/>
            <person name="Floudas D."/>
            <person name="Copeland A."/>
            <person name="Barry K.W."/>
            <person name="Cichocki N."/>
            <person name="Veneault-Fourrey C."/>
            <person name="LaButti K."/>
            <person name="Lindquist E.A."/>
            <person name="Lipzen A."/>
            <person name="Lundell T."/>
            <person name="Morin E."/>
            <person name="Murat C."/>
            <person name="Riley R."/>
            <person name="Ohm R."/>
            <person name="Sun H."/>
            <person name="Tunlid A."/>
            <person name="Henrissat B."/>
            <person name="Grigoriev I.V."/>
            <person name="Hibbett D.S."/>
            <person name="Martin F."/>
        </authorList>
    </citation>
    <scope>NUCLEOTIDE SEQUENCE [LARGE SCALE GENOMIC DNA]</scope>
    <source>
        <strain evidence="2">F 1598</strain>
    </source>
</reference>
<gene>
    <name evidence="1" type="ORF">PILCRDRAFT_607277</name>
</gene>
<reference evidence="1 2" key="1">
    <citation type="submission" date="2014-04" db="EMBL/GenBank/DDBJ databases">
        <authorList>
            <consortium name="DOE Joint Genome Institute"/>
            <person name="Kuo A."/>
            <person name="Tarkka M."/>
            <person name="Buscot F."/>
            <person name="Kohler A."/>
            <person name="Nagy L.G."/>
            <person name="Floudas D."/>
            <person name="Copeland A."/>
            <person name="Barry K.W."/>
            <person name="Cichocki N."/>
            <person name="Veneault-Fourrey C."/>
            <person name="LaButti K."/>
            <person name="Lindquist E.A."/>
            <person name="Lipzen A."/>
            <person name="Lundell T."/>
            <person name="Morin E."/>
            <person name="Murat C."/>
            <person name="Sun H."/>
            <person name="Tunlid A."/>
            <person name="Henrissat B."/>
            <person name="Grigoriev I.V."/>
            <person name="Hibbett D.S."/>
            <person name="Martin F."/>
            <person name="Nordberg H.P."/>
            <person name="Cantor M.N."/>
            <person name="Hua S.X."/>
        </authorList>
    </citation>
    <scope>NUCLEOTIDE SEQUENCE [LARGE SCALE GENOMIC DNA]</scope>
    <source>
        <strain evidence="1 2">F 1598</strain>
    </source>
</reference>
<sequence length="96" mass="10903">MFMSVTVCASKTTRAVRAQHITDGRFSFWALKSTARLGLKHGDCCKYKNSFGPNYSTSYSLFDQIIQSTLIDLGTYMFRTDNVRFGCSVYQCKRSS</sequence>
<dbReference type="InParanoid" id="A0A0C3EZK7"/>
<protein>
    <submittedName>
        <fullName evidence="1">Uncharacterized protein</fullName>
    </submittedName>
</protein>